<dbReference type="AlphaFoldDB" id="A0A101M3T9"/>
<accession>A0A101M3T9</accession>
<reference evidence="1" key="1">
    <citation type="journal article" date="2015" name="Genome Biol. Evol.">
        <title>Organellar Genomes of White Spruce (Picea glauca): Assembly and Annotation.</title>
        <authorList>
            <person name="Jackman S.D."/>
            <person name="Warren R.L."/>
            <person name="Gibb E.A."/>
            <person name="Vandervalk B.P."/>
            <person name="Mohamadi H."/>
            <person name="Chu J."/>
            <person name="Raymond A."/>
            <person name="Pleasance S."/>
            <person name="Coope R."/>
            <person name="Wildung M.R."/>
            <person name="Ritland C.E."/>
            <person name="Bousquet J."/>
            <person name="Jones S.J."/>
            <person name="Bohlmann J."/>
            <person name="Birol I."/>
        </authorList>
    </citation>
    <scope>NUCLEOTIDE SEQUENCE [LARGE SCALE GENOMIC DNA]</scope>
    <source>
        <tissue evidence="1">Flushing bud</tissue>
    </source>
</reference>
<keyword evidence="1" id="KW-0496">Mitochondrion</keyword>
<proteinExistence type="predicted"/>
<evidence type="ECO:0000313" key="1">
    <source>
        <dbReference type="EMBL" id="KUM50444.1"/>
    </source>
</evidence>
<name>A0A101M3T9_PICGL</name>
<comment type="caution">
    <text evidence="1">The sequence shown here is derived from an EMBL/GenBank/DDBJ whole genome shotgun (WGS) entry which is preliminary data.</text>
</comment>
<gene>
    <name evidence="1" type="ORF">ABT39_MTgene287</name>
</gene>
<dbReference type="EMBL" id="LKAM01000001">
    <property type="protein sequence ID" value="KUM50444.1"/>
    <property type="molecule type" value="Genomic_DNA"/>
</dbReference>
<geneLocation type="mitochondrion" evidence="1"/>
<protein>
    <submittedName>
        <fullName evidence="1">Uncharacterized protein</fullName>
    </submittedName>
</protein>
<sequence>MIAYSQYSMPGLFPATQCWYLMAVDPRWKYNRCPYSISSLNALDPRGEPLNFGTQ</sequence>
<organism evidence="1">
    <name type="scientific">Picea glauca</name>
    <name type="common">White spruce</name>
    <name type="synonym">Pinus glauca</name>
    <dbReference type="NCBI Taxonomy" id="3330"/>
    <lineage>
        <taxon>Eukaryota</taxon>
        <taxon>Viridiplantae</taxon>
        <taxon>Streptophyta</taxon>
        <taxon>Embryophyta</taxon>
        <taxon>Tracheophyta</taxon>
        <taxon>Spermatophyta</taxon>
        <taxon>Pinopsida</taxon>
        <taxon>Pinidae</taxon>
        <taxon>Conifers I</taxon>
        <taxon>Pinales</taxon>
        <taxon>Pinaceae</taxon>
        <taxon>Picea</taxon>
    </lineage>
</organism>